<dbReference type="AlphaFoldDB" id="A0AAD9H5M0"/>
<evidence type="ECO:0000313" key="2">
    <source>
        <dbReference type="EMBL" id="KAK2022266.1"/>
    </source>
</evidence>
<gene>
    <name evidence="2" type="ORF">LX32DRAFT_203405</name>
</gene>
<sequence length="107" mass="11427">MGGCKLWGCGFTAHLATLTTPVFSLQVPSPGGYHLLGARACVYGRPASMRTDLLATSYAPHKIRMCACSVRATFQGEGGVDYKSDDFRGFRGLKQRRAALNGGRAVS</sequence>
<evidence type="ECO:0000256" key="1">
    <source>
        <dbReference type="SAM" id="SignalP"/>
    </source>
</evidence>
<reference evidence="2" key="1">
    <citation type="submission" date="2021-06" db="EMBL/GenBank/DDBJ databases">
        <title>Comparative genomics, transcriptomics and evolutionary studies reveal genomic signatures of adaptation to plant cell wall in hemibiotrophic fungi.</title>
        <authorList>
            <consortium name="DOE Joint Genome Institute"/>
            <person name="Baroncelli R."/>
            <person name="Diaz J.F."/>
            <person name="Benocci T."/>
            <person name="Peng M."/>
            <person name="Battaglia E."/>
            <person name="Haridas S."/>
            <person name="Andreopoulos W."/>
            <person name="Labutti K."/>
            <person name="Pangilinan J."/>
            <person name="Floch G.L."/>
            <person name="Makela M.R."/>
            <person name="Henrissat B."/>
            <person name="Grigoriev I.V."/>
            <person name="Crouch J.A."/>
            <person name="De Vries R.P."/>
            <person name="Sukno S.A."/>
            <person name="Thon M.R."/>
        </authorList>
    </citation>
    <scope>NUCLEOTIDE SEQUENCE</scope>
    <source>
        <strain evidence="2">MAFF235873</strain>
    </source>
</reference>
<keyword evidence="3" id="KW-1185">Reference proteome</keyword>
<dbReference type="EMBL" id="MU843051">
    <property type="protein sequence ID" value="KAK2022266.1"/>
    <property type="molecule type" value="Genomic_DNA"/>
</dbReference>
<organism evidence="2 3">
    <name type="scientific">Colletotrichum zoysiae</name>
    <dbReference type="NCBI Taxonomy" id="1216348"/>
    <lineage>
        <taxon>Eukaryota</taxon>
        <taxon>Fungi</taxon>
        <taxon>Dikarya</taxon>
        <taxon>Ascomycota</taxon>
        <taxon>Pezizomycotina</taxon>
        <taxon>Sordariomycetes</taxon>
        <taxon>Hypocreomycetidae</taxon>
        <taxon>Glomerellales</taxon>
        <taxon>Glomerellaceae</taxon>
        <taxon>Colletotrichum</taxon>
        <taxon>Colletotrichum graminicola species complex</taxon>
    </lineage>
</organism>
<proteinExistence type="predicted"/>
<keyword evidence="1" id="KW-0732">Signal</keyword>
<feature type="signal peptide" evidence="1">
    <location>
        <begin position="1"/>
        <end position="24"/>
    </location>
</feature>
<name>A0AAD9H5M0_9PEZI</name>
<feature type="chain" id="PRO_5042251998" evidence="1">
    <location>
        <begin position="25"/>
        <end position="107"/>
    </location>
</feature>
<dbReference type="Proteomes" id="UP001232148">
    <property type="component" value="Unassembled WGS sequence"/>
</dbReference>
<protein>
    <submittedName>
        <fullName evidence="2">Uncharacterized protein</fullName>
    </submittedName>
</protein>
<accession>A0AAD9H5M0</accession>
<comment type="caution">
    <text evidence="2">The sequence shown here is derived from an EMBL/GenBank/DDBJ whole genome shotgun (WGS) entry which is preliminary data.</text>
</comment>
<evidence type="ECO:0000313" key="3">
    <source>
        <dbReference type="Proteomes" id="UP001232148"/>
    </source>
</evidence>